<proteinExistence type="predicted"/>
<comment type="cofactor">
    <cofactor evidence="6">
        <name>[4Fe-4S] cluster</name>
        <dbReference type="ChEBI" id="CHEBI:49883"/>
    </cofactor>
    <text evidence="6">Binds 1 [4Fe-4S] cluster. The cluster is coordinated with 3 cysteines and an exchangeable S-adenosyl-L-methionine.</text>
</comment>
<reference evidence="8 9" key="1">
    <citation type="submission" date="2016-10" db="EMBL/GenBank/DDBJ databases">
        <authorList>
            <person name="de Groot N.N."/>
        </authorList>
    </citation>
    <scope>NUCLEOTIDE SEQUENCE [LARGE SCALE GENOMIC DNA]</scope>
    <source>
        <strain evidence="8 9">DSM 2872</strain>
    </source>
</reference>
<dbReference type="Gene3D" id="3.20.20.70">
    <property type="entry name" value="Aldolase class I"/>
    <property type="match status" value="1"/>
</dbReference>
<keyword evidence="3 6" id="KW-0479">Metal-binding</keyword>
<dbReference type="PANTHER" id="PTHR30352">
    <property type="entry name" value="PYRUVATE FORMATE-LYASE-ACTIVATING ENZYME"/>
    <property type="match status" value="1"/>
</dbReference>
<evidence type="ECO:0000313" key="8">
    <source>
        <dbReference type="EMBL" id="SDZ83125.1"/>
    </source>
</evidence>
<evidence type="ECO:0000259" key="7">
    <source>
        <dbReference type="PROSITE" id="PS51918"/>
    </source>
</evidence>
<accession>A0A1H3W7N8</accession>
<evidence type="ECO:0000313" key="9">
    <source>
        <dbReference type="Proteomes" id="UP000183469"/>
    </source>
</evidence>
<feature type="binding site" evidence="6">
    <location>
        <position position="69"/>
    </location>
    <ligand>
        <name>[4Fe-4S] cluster</name>
        <dbReference type="ChEBI" id="CHEBI:49883"/>
        <note>4Fe-4S-S-AdoMet</note>
    </ligand>
</feature>
<protein>
    <submittedName>
        <fullName evidence="8">Pyruvate formate lyase activating enzyme</fullName>
    </submittedName>
</protein>
<dbReference type="InterPro" id="IPR016431">
    <property type="entry name" value="Pyrv-formate_lyase-activ_prd"/>
</dbReference>
<dbReference type="NCBIfam" id="TIGR04337">
    <property type="entry name" value="AmmeMemoSam_rS"/>
    <property type="match status" value="1"/>
</dbReference>
<dbReference type="GO" id="GO:0016829">
    <property type="term" value="F:lyase activity"/>
    <property type="evidence" value="ECO:0007669"/>
    <property type="project" value="UniProtKB-KW"/>
</dbReference>
<keyword evidence="2 6" id="KW-0949">S-adenosyl-L-methionine</keyword>
<dbReference type="Pfam" id="PF04055">
    <property type="entry name" value="Radical_SAM"/>
    <property type="match status" value="1"/>
</dbReference>
<dbReference type="RefSeq" id="WP_074671035.1">
    <property type="nucleotide sequence ID" value="NZ_FNQG01000003.1"/>
</dbReference>
<evidence type="ECO:0000256" key="6">
    <source>
        <dbReference type="PIRSR" id="PIRSR004869-50"/>
    </source>
</evidence>
<dbReference type="SUPFAM" id="SSF102114">
    <property type="entry name" value="Radical SAM enzymes"/>
    <property type="match status" value="1"/>
</dbReference>
<keyword evidence="5 6" id="KW-0411">Iron-sulfur</keyword>
<dbReference type="AlphaFoldDB" id="A0A1H3W7N8"/>
<dbReference type="GO" id="GO:0046872">
    <property type="term" value="F:metal ion binding"/>
    <property type="evidence" value="ECO:0007669"/>
    <property type="project" value="UniProtKB-KW"/>
</dbReference>
<dbReference type="InterPro" id="IPR058240">
    <property type="entry name" value="rSAM_sf"/>
</dbReference>
<dbReference type="OrthoDB" id="9778883at2"/>
<dbReference type="EMBL" id="FNQG01000003">
    <property type="protein sequence ID" value="SDZ83125.1"/>
    <property type="molecule type" value="Genomic_DNA"/>
</dbReference>
<organism evidence="8 9">
    <name type="scientific">Selenomonas ruminantium</name>
    <dbReference type="NCBI Taxonomy" id="971"/>
    <lineage>
        <taxon>Bacteria</taxon>
        <taxon>Bacillati</taxon>
        <taxon>Bacillota</taxon>
        <taxon>Negativicutes</taxon>
        <taxon>Selenomonadales</taxon>
        <taxon>Selenomonadaceae</taxon>
        <taxon>Selenomonas</taxon>
    </lineage>
</organism>
<dbReference type="SFLD" id="SFLDG01101">
    <property type="entry name" value="Uncharacterised_Radical_SAM_Su"/>
    <property type="match status" value="1"/>
</dbReference>
<evidence type="ECO:0000256" key="3">
    <source>
        <dbReference type="ARBA" id="ARBA00022723"/>
    </source>
</evidence>
<dbReference type="PROSITE" id="PS51918">
    <property type="entry name" value="RADICAL_SAM"/>
    <property type="match status" value="1"/>
</dbReference>
<dbReference type="GO" id="GO:0051539">
    <property type="term" value="F:4 iron, 4 sulfur cluster binding"/>
    <property type="evidence" value="ECO:0007669"/>
    <property type="project" value="UniProtKB-KW"/>
</dbReference>
<dbReference type="PIRSF" id="PIRSF004869">
    <property type="entry name" value="PflX_prd"/>
    <property type="match status" value="1"/>
</dbReference>
<feature type="binding site" evidence="6">
    <location>
        <position position="76"/>
    </location>
    <ligand>
        <name>[4Fe-4S] cluster</name>
        <dbReference type="ChEBI" id="CHEBI:49883"/>
        <note>4Fe-4S-S-AdoMet</note>
    </ligand>
</feature>
<dbReference type="SFLD" id="SFLDS00029">
    <property type="entry name" value="Radical_SAM"/>
    <property type="match status" value="1"/>
</dbReference>
<name>A0A1H3W7N8_SELRU</name>
<dbReference type="InterPro" id="IPR027596">
    <property type="entry name" value="AmmeMemoSam_rS"/>
</dbReference>
<sequence>MLTCQLCPHHCKLAEGQVGYCRTRRNDGGVVRSLSYGQVTSLALDPIEKKPLYHFYPGTVILSVGSFGCNMRCPFCQNYSISQDDGGEVQGYLAPEKLAELAVEVQRQHGSIGVAFTYNEPLLSFDYLLDVAPLLRAAGQKVVLVSNGQIEAGPLRKLLPLLDAANIDLKAFNAATYQWMGGSLEAAQRTIRMMAEAGVHVEVTTLVIPGKNDGMEEFRAETEWLAGISPEIPLHLSRYFPRYQCAIEMTPLATLQQLQKVAQERLQYVHLGNVR</sequence>
<feature type="domain" description="Radical SAM core" evidence="7">
    <location>
        <begin position="54"/>
        <end position="265"/>
    </location>
</feature>
<evidence type="ECO:0000256" key="5">
    <source>
        <dbReference type="ARBA" id="ARBA00023014"/>
    </source>
</evidence>
<dbReference type="CDD" id="cd01335">
    <property type="entry name" value="Radical_SAM"/>
    <property type="match status" value="1"/>
</dbReference>
<keyword evidence="8" id="KW-0670">Pyruvate</keyword>
<evidence type="ECO:0000256" key="4">
    <source>
        <dbReference type="ARBA" id="ARBA00023004"/>
    </source>
</evidence>
<keyword evidence="4 6" id="KW-0408">Iron</keyword>
<dbReference type="InterPro" id="IPR013785">
    <property type="entry name" value="Aldolase_TIM"/>
</dbReference>
<dbReference type="InterPro" id="IPR007197">
    <property type="entry name" value="rSAM"/>
</dbReference>
<dbReference type="PANTHER" id="PTHR30352:SF5">
    <property type="entry name" value="PYRUVATE FORMATE-LYASE 1-ACTIVATING ENZYME"/>
    <property type="match status" value="1"/>
</dbReference>
<keyword evidence="1" id="KW-0004">4Fe-4S</keyword>
<keyword evidence="8" id="KW-0456">Lyase</keyword>
<feature type="binding site" evidence="6">
    <location>
        <position position="73"/>
    </location>
    <ligand>
        <name>[4Fe-4S] cluster</name>
        <dbReference type="ChEBI" id="CHEBI:49883"/>
        <note>4Fe-4S-S-AdoMet</note>
    </ligand>
</feature>
<dbReference type="InterPro" id="IPR034457">
    <property type="entry name" value="Organic_radical-activating"/>
</dbReference>
<evidence type="ECO:0000256" key="1">
    <source>
        <dbReference type="ARBA" id="ARBA00022485"/>
    </source>
</evidence>
<dbReference type="Proteomes" id="UP000183469">
    <property type="component" value="Unassembled WGS sequence"/>
</dbReference>
<evidence type="ECO:0000256" key="2">
    <source>
        <dbReference type="ARBA" id="ARBA00022691"/>
    </source>
</evidence>
<gene>
    <name evidence="8" type="ORF">SAMN05660648_00765</name>
</gene>